<protein>
    <submittedName>
        <fullName evidence="2">Uncharacterized protein</fullName>
    </submittedName>
</protein>
<name>A0AAV5JH12_9ROSI</name>
<keyword evidence="3" id="KW-1185">Reference proteome</keyword>
<evidence type="ECO:0000313" key="2">
    <source>
        <dbReference type="EMBL" id="GKV13834.1"/>
    </source>
</evidence>
<proteinExistence type="predicted"/>
<reference evidence="2 3" key="1">
    <citation type="journal article" date="2021" name="Commun. Biol.">
        <title>The genome of Shorea leprosula (Dipterocarpaceae) highlights the ecological relevance of drought in aseasonal tropical rainforests.</title>
        <authorList>
            <person name="Ng K.K.S."/>
            <person name="Kobayashi M.J."/>
            <person name="Fawcett J.A."/>
            <person name="Hatakeyama M."/>
            <person name="Paape T."/>
            <person name="Ng C.H."/>
            <person name="Ang C.C."/>
            <person name="Tnah L.H."/>
            <person name="Lee C.T."/>
            <person name="Nishiyama T."/>
            <person name="Sese J."/>
            <person name="O'Brien M.J."/>
            <person name="Copetti D."/>
            <person name="Mohd Noor M.I."/>
            <person name="Ong R.C."/>
            <person name="Putra M."/>
            <person name="Sireger I.Z."/>
            <person name="Indrioko S."/>
            <person name="Kosugi Y."/>
            <person name="Izuno A."/>
            <person name="Isagi Y."/>
            <person name="Lee S.L."/>
            <person name="Shimizu K.K."/>
        </authorList>
    </citation>
    <scope>NUCLEOTIDE SEQUENCE [LARGE SCALE GENOMIC DNA]</scope>
    <source>
        <strain evidence="2">214</strain>
    </source>
</reference>
<feature type="region of interest" description="Disordered" evidence="1">
    <location>
        <begin position="34"/>
        <end position="56"/>
    </location>
</feature>
<evidence type="ECO:0000256" key="1">
    <source>
        <dbReference type="SAM" id="MobiDB-lite"/>
    </source>
</evidence>
<dbReference type="EMBL" id="BPVZ01000039">
    <property type="protein sequence ID" value="GKV13834.1"/>
    <property type="molecule type" value="Genomic_DNA"/>
</dbReference>
<evidence type="ECO:0000313" key="3">
    <source>
        <dbReference type="Proteomes" id="UP001054252"/>
    </source>
</evidence>
<accession>A0AAV5JH12</accession>
<organism evidence="2 3">
    <name type="scientific">Rubroshorea leprosula</name>
    <dbReference type="NCBI Taxonomy" id="152421"/>
    <lineage>
        <taxon>Eukaryota</taxon>
        <taxon>Viridiplantae</taxon>
        <taxon>Streptophyta</taxon>
        <taxon>Embryophyta</taxon>
        <taxon>Tracheophyta</taxon>
        <taxon>Spermatophyta</taxon>
        <taxon>Magnoliopsida</taxon>
        <taxon>eudicotyledons</taxon>
        <taxon>Gunneridae</taxon>
        <taxon>Pentapetalae</taxon>
        <taxon>rosids</taxon>
        <taxon>malvids</taxon>
        <taxon>Malvales</taxon>
        <taxon>Dipterocarpaceae</taxon>
        <taxon>Rubroshorea</taxon>
    </lineage>
</organism>
<comment type="caution">
    <text evidence="2">The sequence shown here is derived from an EMBL/GenBank/DDBJ whole genome shotgun (WGS) entry which is preliminary data.</text>
</comment>
<dbReference type="PANTHER" id="PTHR34466:SF1">
    <property type="entry name" value="OS06G0609800 PROTEIN"/>
    <property type="match status" value="1"/>
</dbReference>
<feature type="compositionally biased region" description="Polar residues" evidence="1">
    <location>
        <begin position="45"/>
        <end position="56"/>
    </location>
</feature>
<gene>
    <name evidence="2" type="ORF">SLEP1_g24807</name>
</gene>
<sequence length="115" mass="12598">MRERSNDGQRMSKRLIEEAEKYIEDLISNVEDTDISSLDGERSDTSSSLGGITDTNFPGRTNHVLPLIASGSISKVSRTNHVLPLSPDPFARGSGNQTGPNSCGEWGIYFKLKEL</sequence>
<dbReference type="AlphaFoldDB" id="A0AAV5JH12"/>
<dbReference type="PANTHER" id="PTHR34466">
    <property type="entry name" value="OS11G0129800 PROTEIN"/>
    <property type="match status" value="1"/>
</dbReference>
<dbReference type="Proteomes" id="UP001054252">
    <property type="component" value="Unassembled WGS sequence"/>
</dbReference>